<keyword evidence="4 7" id="KW-1133">Transmembrane helix</keyword>
<evidence type="ECO:0000256" key="7">
    <source>
        <dbReference type="SAM" id="Phobius"/>
    </source>
</evidence>
<feature type="transmembrane region" description="Helical" evidence="7">
    <location>
        <begin position="376"/>
        <end position="393"/>
    </location>
</feature>
<feature type="transmembrane region" description="Helical" evidence="7">
    <location>
        <begin position="289"/>
        <end position="311"/>
    </location>
</feature>
<feature type="transmembrane region" description="Helical" evidence="7">
    <location>
        <begin position="102"/>
        <end position="129"/>
    </location>
</feature>
<dbReference type="PROSITE" id="PS50850">
    <property type="entry name" value="MFS"/>
    <property type="match status" value="1"/>
</dbReference>
<dbReference type="GO" id="GO:0022857">
    <property type="term" value="F:transmembrane transporter activity"/>
    <property type="evidence" value="ECO:0007669"/>
    <property type="project" value="InterPro"/>
</dbReference>
<feature type="domain" description="Major facilitator superfamily (MFS) profile" evidence="8">
    <location>
        <begin position="222"/>
        <end position="447"/>
    </location>
</feature>
<dbReference type="GO" id="GO:0005886">
    <property type="term" value="C:plasma membrane"/>
    <property type="evidence" value="ECO:0007669"/>
    <property type="project" value="UniProtKB-SubCell"/>
</dbReference>
<reference evidence="10" key="1">
    <citation type="submission" date="2018-05" db="EMBL/GenBank/DDBJ databases">
        <title>Micromonospora globispora sp. nov. and Micromonospora rugosa sp. nov., isolated from marine sediment.</title>
        <authorList>
            <person name="Carro L."/>
            <person name="Aysel V."/>
            <person name="Cetin D."/>
            <person name="Igual J.M."/>
            <person name="Klenk H.-P."/>
            <person name="Trujillo M.E."/>
            <person name="Sahin N."/>
        </authorList>
    </citation>
    <scope>NUCLEOTIDE SEQUENCE [LARGE SCALE GENOMIC DNA]</scope>
    <source>
        <strain evidence="10">S2904</strain>
    </source>
</reference>
<keyword evidence="5 7" id="KW-0472">Membrane</keyword>
<evidence type="ECO:0000256" key="5">
    <source>
        <dbReference type="ARBA" id="ARBA00023136"/>
    </source>
</evidence>
<evidence type="ECO:0000259" key="8">
    <source>
        <dbReference type="PROSITE" id="PS50850"/>
    </source>
</evidence>
<name>A0A317KB46_9ACTN</name>
<keyword evidence="3 7" id="KW-0812">Transmembrane</keyword>
<feature type="transmembrane region" description="Helical" evidence="7">
    <location>
        <begin position="150"/>
        <end position="183"/>
    </location>
</feature>
<keyword evidence="2" id="KW-1003">Cell membrane</keyword>
<dbReference type="AlphaFoldDB" id="A0A317KB46"/>
<dbReference type="RefSeq" id="WP_109944014.1">
    <property type="nucleotide sequence ID" value="NZ_QGGF01000737.1"/>
</dbReference>
<dbReference type="SUPFAM" id="SSF103473">
    <property type="entry name" value="MFS general substrate transporter"/>
    <property type="match status" value="1"/>
</dbReference>
<evidence type="ECO:0000256" key="4">
    <source>
        <dbReference type="ARBA" id="ARBA00022989"/>
    </source>
</evidence>
<feature type="region of interest" description="Disordered" evidence="6">
    <location>
        <begin position="406"/>
        <end position="447"/>
    </location>
</feature>
<dbReference type="Pfam" id="PF07690">
    <property type="entry name" value="MFS_1"/>
    <property type="match status" value="2"/>
</dbReference>
<accession>A0A317KB46</accession>
<feature type="transmembrane region" description="Helical" evidence="7">
    <location>
        <begin position="226"/>
        <end position="248"/>
    </location>
</feature>
<feature type="compositionally biased region" description="Basic and acidic residues" evidence="6">
    <location>
        <begin position="418"/>
        <end position="432"/>
    </location>
</feature>
<feature type="transmembrane region" description="Helical" evidence="7">
    <location>
        <begin position="20"/>
        <end position="37"/>
    </location>
</feature>
<comment type="caution">
    <text evidence="9">The sequence shown here is derived from an EMBL/GenBank/DDBJ whole genome shotgun (WGS) entry which is preliminary data.</text>
</comment>
<protein>
    <submittedName>
        <fullName evidence="9">MFS transporter</fullName>
    </submittedName>
</protein>
<proteinExistence type="predicted"/>
<dbReference type="InterPro" id="IPR011701">
    <property type="entry name" value="MFS"/>
</dbReference>
<dbReference type="InterPro" id="IPR020846">
    <property type="entry name" value="MFS_dom"/>
</dbReference>
<dbReference type="PANTHER" id="PTHR23513">
    <property type="entry name" value="INTEGRAL MEMBRANE EFFLUX PROTEIN-RELATED"/>
    <property type="match status" value="1"/>
</dbReference>
<feature type="transmembrane region" description="Helical" evidence="7">
    <location>
        <begin position="76"/>
        <end position="96"/>
    </location>
</feature>
<evidence type="ECO:0000313" key="10">
    <source>
        <dbReference type="Proteomes" id="UP000245683"/>
    </source>
</evidence>
<evidence type="ECO:0000256" key="1">
    <source>
        <dbReference type="ARBA" id="ARBA00004651"/>
    </source>
</evidence>
<evidence type="ECO:0000313" key="9">
    <source>
        <dbReference type="EMBL" id="PWU50109.1"/>
    </source>
</evidence>
<feature type="transmembrane region" description="Helical" evidence="7">
    <location>
        <begin position="43"/>
        <end position="64"/>
    </location>
</feature>
<gene>
    <name evidence="9" type="ORF">DLJ46_07990</name>
</gene>
<dbReference type="CDD" id="cd06173">
    <property type="entry name" value="MFS_MefA_like"/>
    <property type="match status" value="1"/>
</dbReference>
<dbReference type="Proteomes" id="UP000245683">
    <property type="component" value="Unassembled WGS sequence"/>
</dbReference>
<dbReference type="Gene3D" id="1.20.1250.20">
    <property type="entry name" value="MFS general substrate transporter like domains"/>
    <property type="match status" value="1"/>
</dbReference>
<organism evidence="9 10">
    <name type="scientific">Micromonospora globispora</name>
    <dbReference type="NCBI Taxonomy" id="1450148"/>
    <lineage>
        <taxon>Bacteria</taxon>
        <taxon>Bacillati</taxon>
        <taxon>Actinomycetota</taxon>
        <taxon>Actinomycetes</taxon>
        <taxon>Micromonosporales</taxon>
        <taxon>Micromonosporaceae</taxon>
        <taxon>Micromonospora</taxon>
    </lineage>
</organism>
<evidence type="ECO:0000256" key="3">
    <source>
        <dbReference type="ARBA" id="ARBA00022692"/>
    </source>
</evidence>
<sequence>MSTRRLLADRRGRRYLTGQTLSLIGDTSMWLACGIWVKELTGSNGAAGLTFLFFTAPALLAPLAGMLADRLPRRRLLVVANLAGAVILLPLLAVRGPGQVGLIYAVMFLYGCLNLVIAPAQSALLVSLLPEELLADANALLRTVRESLRLLAPLAGAGLYALLGGAAVAALDMATFVAAAVLLLSLRVPDVVPEAAARTGGFLRHWSGEVSAGFRHLAGHPLLRRVVLATVVLALVLGFSESAGYAVVERGLGRAPEFLGVLQAAQGAGAVLGGLGSARAVRRYGEVRVAAVAFLCWAIGAALAATPALGVVLAGRVSSGAGLTIMAIALLTLLQRSAPERLQGRVYAGFEVATTVPQTASIGLGAYLIGVLDYRAVLLTEAAVVVLAALLLLRAGRFAPTRGEFTVGERAATPRPPADPEGHDGRHDDRTRAGARRPARAAPSARS</sequence>
<dbReference type="EMBL" id="QGSV01000118">
    <property type="protein sequence ID" value="PWU50109.1"/>
    <property type="molecule type" value="Genomic_DNA"/>
</dbReference>
<feature type="transmembrane region" description="Helical" evidence="7">
    <location>
        <begin position="317"/>
        <end position="334"/>
    </location>
</feature>
<dbReference type="OrthoDB" id="3460055at2"/>
<evidence type="ECO:0000256" key="6">
    <source>
        <dbReference type="SAM" id="MobiDB-lite"/>
    </source>
</evidence>
<evidence type="ECO:0000256" key="2">
    <source>
        <dbReference type="ARBA" id="ARBA00022475"/>
    </source>
</evidence>
<comment type="subcellular location">
    <subcellularLocation>
        <location evidence="1">Cell membrane</location>
        <topology evidence="1">Multi-pass membrane protein</topology>
    </subcellularLocation>
</comment>
<keyword evidence="10" id="KW-1185">Reference proteome</keyword>
<dbReference type="PANTHER" id="PTHR23513:SF6">
    <property type="entry name" value="MAJOR FACILITATOR SUPERFAMILY ASSOCIATED DOMAIN-CONTAINING PROTEIN"/>
    <property type="match status" value="1"/>
</dbReference>
<feature type="transmembrane region" description="Helical" evidence="7">
    <location>
        <begin position="346"/>
        <end position="370"/>
    </location>
</feature>
<dbReference type="InterPro" id="IPR036259">
    <property type="entry name" value="MFS_trans_sf"/>
</dbReference>